<dbReference type="AlphaFoldDB" id="A0AAJ0DEF8"/>
<gene>
    <name evidence="2" type="ORF">LTR09_010167</name>
</gene>
<feature type="compositionally biased region" description="Polar residues" evidence="1">
    <location>
        <begin position="193"/>
        <end position="202"/>
    </location>
</feature>
<keyword evidence="3" id="KW-1185">Reference proteome</keyword>
<proteinExistence type="predicted"/>
<evidence type="ECO:0000313" key="2">
    <source>
        <dbReference type="EMBL" id="KAK3048503.1"/>
    </source>
</evidence>
<name>A0AAJ0DEF8_9PEZI</name>
<accession>A0AAJ0DEF8</accession>
<dbReference type="EMBL" id="JAWDJX010000048">
    <property type="protein sequence ID" value="KAK3048503.1"/>
    <property type="molecule type" value="Genomic_DNA"/>
</dbReference>
<reference evidence="2" key="1">
    <citation type="submission" date="2023-04" db="EMBL/GenBank/DDBJ databases">
        <title>Black Yeasts Isolated from many extreme environments.</title>
        <authorList>
            <person name="Coleine C."/>
            <person name="Stajich J.E."/>
            <person name="Selbmann L."/>
        </authorList>
    </citation>
    <scope>NUCLEOTIDE SEQUENCE</scope>
    <source>
        <strain evidence="2">CCFEE 5312</strain>
    </source>
</reference>
<comment type="caution">
    <text evidence="2">The sequence shown here is derived from an EMBL/GenBank/DDBJ whole genome shotgun (WGS) entry which is preliminary data.</text>
</comment>
<dbReference type="Proteomes" id="UP001271007">
    <property type="component" value="Unassembled WGS sequence"/>
</dbReference>
<evidence type="ECO:0000256" key="1">
    <source>
        <dbReference type="SAM" id="MobiDB-lite"/>
    </source>
</evidence>
<feature type="region of interest" description="Disordered" evidence="1">
    <location>
        <begin position="193"/>
        <end position="238"/>
    </location>
</feature>
<sequence>MTPAEMIEAAGAQQIPLPQIGQTPFSDIIKYIWSGIHSLKSPGPLNPALWAGLNPQGMKPTKFGSMRQWLNYVFITGVRNQLDIRIMLRCLQSRTLPGQQLGGKDMPTWSGPPYVRQTFRVGSWQFYALLNTESCEDILWALVQGKLEFGHKVIESITIFRPTEPILPDGVRTTGYHDMVKWPALLREIADFNPSQQGQQGHVAQPDRDGIMMNKDPSGPPGPFPSSPSDSIHMNTTS</sequence>
<protein>
    <submittedName>
        <fullName evidence="2">Uncharacterized protein</fullName>
    </submittedName>
</protein>
<evidence type="ECO:0000313" key="3">
    <source>
        <dbReference type="Proteomes" id="UP001271007"/>
    </source>
</evidence>
<organism evidence="2 3">
    <name type="scientific">Extremus antarcticus</name>
    <dbReference type="NCBI Taxonomy" id="702011"/>
    <lineage>
        <taxon>Eukaryota</taxon>
        <taxon>Fungi</taxon>
        <taxon>Dikarya</taxon>
        <taxon>Ascomycota</taxon>
        <taxon>Pezizomycotina</taxon>
        <taxon>Dothideomycetes</taxon>
        <taxon>Dothideomycetidae</taxon>
        <taxon>Mycosphaerellales</taxon>
        <taxon>Extremaceae</taxon>
        <taxon>Extremus</taxon>
    </lineage>
</organism>